<organism evidence="2 3">
    <name type="scientific">Thelohanellus kitauei</name>
    <name type="common">Myxosporean</name>
    <dbReference type="NCBI Taxonomy" id="669202"/>
    <lineage>
        <taxon>Eukaryota</taxon>
        <taxon>Metazoa</taxon>
        <taxon>Cnidaria</taxon>
        <taxon>Myxozoa</taxon>
        <taxon>Myxosporea</taxon>
        <taxon>Bivalvulida</taxon>
        <taxon>Platysporina</taxon>
        <taxon>Myxobolidae</taxon>
        <taxon>Thelohanellus</taxon>
    </lineage>
</organism>
<dbReference type="OrthoDB" id="10068017at2759"/>
<dbReference type="EMBL" id="JWZT01000626">
    <property type="protein sequence ID" value="KII73885.1"/>
    <property type="molecule type" value="Genomic_DNA"/>
</dbReference>
<name>A0A0C2NC07_THEKT</name>
<feature type="compositionally biased region" description="Polar residues" evidence="1">
    <location>
        <begin position="42"/>
        <end position="52"/>
    </location>
</feature>
<comment type="caution">
    <text evidence="2">The sequence shown here is derived from an EMBL/GenBank/DDBJ whole genome shotgun (WGS) entry which is preliminary data.</text>
</comment>
<evidence type="ECO:0000313" key="3">
    <source>
        <dbReference type="Proteomes" id="UP000031668"/>
    </source>
</evidence>
<evidence type="ECO:0000256" key="1">
    <source>
        <dbReference type="SAM" id="MobiDB-lite"/>
    </source>
</evidence>
<feature type="region of interest" description="Disordered" evidence="1">
    <location>
        <begin position="38"/>
        <end position="62"/>
    </location>
</feature>
<protein>
    <submittedName>
        <fullName evidence="2">Uncharacterized protein</fullName>
    </submittedName>
</protein>
<evidence type="ECO:0000313" key="2">
    <source>
        <dbReference type="EMBL" id="KII73885.1"/>
    </source>
</evidence>
<accession>A0A0C2NC07</accession>
<gene>
    <name evidence="2" type="ORF">RF11_03940</name>
</gene>
<keyword evidence="3" id="KW-1185">Reference proteome</keyword>
<dbReference type="Proteomes" id="UP000031668">
    <property type="component" value="Unassembled WGS sequence"/>
</dbReference>
<dbReference type="AlphaFoldDB" id="A0A0C2NC07"/>
<sequence length="227" mass="26185">MENYILKKISTSNSEFVNKVEVLDSVLGIRKKASKLSKEKCTTPTSQDNGPDNRNARSKGSMKIKSKRYIEYVMEQREKLKEYGVCEASCKNILKYSNNLVHRLLKYDPENRNSLITGAKSKTKGRKTKLTFETLMTTKCCHHVCTKLIGEYPQYYSNLRAEAQKCNKNKRTAIKELIFFSLNQRKICNKFIIQVLGVSRDTLKTVKKNWGSLVIHVNQQLLLSHNQ</sequence>
<reference evidence="2 3" key="1">
    <citation type="journal article" date="2014" name="Genome Biol. Evol.">
        <title>The genome of the myxosporean Thelohanellus kitauei shows adaptations to nutrient acquisition within its fish host.</title>
        <authorList>
            <person name="Yang Y."/>
            <person name="Xiong J."/>
            <person name="Zhou Z."/>
            <person name="Huo F."/>
            <person name="Miao W."/>
            <person name="Ran C."/>
            <person name="Liu Y."/>
            <person name="Zhang J."/>
            <person name="Feng J."/>
            <person name="Wang M."/>
            <person name="Wang M."/>
            <person name="Wang L."/>
            <person name="Yao B."/>
        </authorList>
    </citation>
    <scope>NUCLEOTIDE SEQUENCE [LARGE SCALE GENOMIC DNA]</scope>
    <source>
        <strain evidence="2">Wuqing</strain>
    </source>
</reference>
<proteinExistence type="predicted"/>